<gene>
    <name evidence="2" type="ORF">D0863_14587</name>
</gene>
<reference evidence="2 3" key="1">
    <citation type="journal article" date="2018" name="BMC Genomics">
        <title>Genomic evidence for intraspecific hybridization in a clonal and extremely halotolerant yeast.</title>
        <authorList>
            <person name="Gostincar C."/>
            <person name="Stajich J.E."/>
            <person name="Zupancic J."/>
            <person name="Zalar P."/>
            <person name="Gunde-Cimerman N."/>
        </authorList>
    </citation>
    <scope>NUCLEOTIDE SEQUENCE [LARGE SCALE GENOMIC DNA]</scope>
    <source>
        <strain evidence="2 3">EXF-2682</strain>
    </source>
</reference>
<feature type="region of interest" description="Disordered" evidence="1">
    <location>
        <begin position="1"/>
        <end position="21"/>
    </location>
</feature>
<accession>A0A3M7CHT1</accession>
<dbReference type="PANTHER" id="PTHR42085">
    <property type="entry name" value="F-BOX DOMAIN-CONTAINING PROTEIN"/>
    <property type="match status" value="1"/>
</dbReference>
<evidence type="ECO:0000256" key="1">
    <source>
        <dbReference type="SAM" id="MobiDB-lite"/>
    </source>
</evidence>
<organism evidence="2 3">
    <name type="scientific">Hortaea werneckii</name>
    <name type="common">Black yeast</name>
    <name type="synonym">Cladosporium werneckii</name>
    <dbReference type="NCBI Taxonomy" id="91943"/>
    <lineage>
        <taxon>Eukaryota</taxon>
        <taxon>Fungi</taxon>
        <taxon>Dikarya</taxon>
        <taxon>Ascomycota</taxon>
        <taxon>Pezizomycotina</taxon>
        <taxon>Dothideomycetes</taxon>
        <taxon>Dothideomycetidae</taxon>
        <taxon>Mycosphaerellales</taxon>
        <taxon>Teratosphaeriaceae</taxon>
        <taxon>Hortaea</taxon>
    </lineage>
</organism>
<evidence type="ECO:0000313" key="3">
    <source>
        <dbReference type="Proteomes" id="UP000269276"/>
    </source>
</evidence>
<name>A0A3M7CHT1_HORWE</name>
<dbReference type="EMBL" id="QWIP01000967">
    <property type="protein sequence ID" value="RMY51430.1"/>
    <property type="molecule type" value="Genomic_DNA"/>
</dbReference>
<proteinExistence type="predicted"/>
<dbReference type="InterPro" id="IPR038883">
    <property type="entry name" value="AN11006-like"/>
</dbReference>
<dbReference type="Proteomes" id="UP000269276">
    <property type="component" value="Unassembled WGS sequence"/>
</dbReference>
<comment type="caution">
    <text evidence="2">The sequence shown here is derived from an EMBL/GenBank/DDBJ whole genome shotgun (WGS) entry which is preliminary data.</text>
</comment>
<dbReference type="AlphaFoldDB" id="A0A3M7CHT1"/>
<sequence length="280" mass="32089">MEGKEATPGAPGLRGDAGGGENNPLFLKLPPELRTTIYRYVVVNSTPIQLYLGDVDRRRSKSEYGKAGRRPLLINLKPHPYPLALTCGTFYSEVRPIYVAENTFCMSNASTMEKLHADYITQFRKMMGPFAKKIKKVNIDYRFCTKVEVQSYEQIKQLWVKMSVSLYVKAFKNMSNPDMVTNLEMNSNDSGSLKVETREGCYADLCFCGLRHLARNHSARASDTKLLDFLEAMFKVASQHRFEDILKDGFPWECKKCGGRRRFRQSPMLQPRKEESLVVW</sequence>
<protein>
    <submittedName>
        <fullName evidence="2">Uncharacterized protein</fullName>
    </submittedName>
</protein>
<evidence type="ECO:0000313" key="2">
    <source>
        <dbReference type="EMBL" id="RMY51430.1"/>
    </source>
</evidence>
<dbReference type="PANTHER" id="PTHR42085:SF1">
    <property type="entry name" value="F-BOX DOMAIN-CONTAINING PROTEIN"/>
    <property type="match status" value="1"/>
</dbReference>
<dbReference type="OrthoDB" id="5413827at2759"/>
<dbReference type="VEuPathDB" id="FungiDB:BTJ68_04721"/>